<reference evidence="4" key="1">
    <citation type="submission" date="2010-05" db="EMBL/GenBank/DDBJ databases">
        <title>The genome sequence of Magnaporthe poae strain ATCC 64411.</title>
        <authorList>
            <person name="Ma L.-J."/>
            <person name="Dead R."/>
            <person name="Young S."/>
            <person name="Zeng Q."/>
            <person name="Koehrsen M."/>
            <person name="Alvarado L."/>
            <person name="Berlin A."/>
            <person name="Chapman S.B."/>
            <person name="Chen Z."/>
            <person name="Freedman E."/>
            <person name="Gellesch M."/>
            <person name="Goldberg J."/>
            <person name="Griggs A."/>
            <person name="Gujja S."/>
            <person name="Heilman E.R."/>
            <person name="Heiman D."/>
            <person name="Hepburn T."/>
            <person name="Howarth C."/>
            <person name="Jen D."/>
            <person name="Larson L."/>
            <person name="Mehta T."/>
            <person name="Neiman D."/>
            <person name="Pearson M."/>
            <person name="Roberts A."/>
            <person name="Saif S."/>
            <person name="Shea T."/>
            <person name="Shenoy N."/>
            <person name="Sisk P."/>
            <person name="Stolte C."/>
            <person name="Sykes S."/>
            <person name="Walk T."/>
            <person name="White J."/>
            <person name="Yandava C."/>
            <person name="Haas B."/>
            <person name="Nusbaum C."/>
            <person name="Birren B."/>
        </authorList>
    </citation>
    <scope>NUCLEOTIDE SEQUENCE [LARGE SCALE GENOMIC DNA]</scope>
    <source>
        <strain evidence="4">ATCC 64411 / 73-15</strain>
    </source>
</reference>
<dbReference type="OrthoDB" id="4503971at2759"/>
<feature type="region of interest" description="Disordered" evidence="1">
    <location>
        <begin position="248"/>
        <end position="280"/>
    </location>
</feature>
<name>A0A0C4E0L0_MAGP6</name>
<feature type="compositionally biased region" description="Low complexity" evidence="1">
    <location>
        <begin position="139"/>
        <end position="152"/>
    </location>
</feature>
<organism evidence="3 4">
    <name type="scientific">Magnaporthiopsis poae (strain ATCC 64411 / 73-15)</name>
    <name type="common">Kentucky bluegrass fungus</name>
    <name type="synonym">Magnaporthe poae</name>
    <dbReference type="NCBI Taxonomy" id="644358"/>
    <lineage>
        <taxon>Eukaryota</taxon>
        <taxon>Fungi</taxon>
        <taxon>Dikarya</taxon>
        <taxon>Ascomycota</taxon>
        <taxon>Pezizomycotina</taxon>
        <taxon>Sordariomycetes</taxon>
        <taxon>Sordariomycetidae</taxon>
        <taxon>Magnaporthales</taxon>
        <taxon>Magnaporthaceae</taxon>
        <taxon>Magnaporthiopsis</taxon>
    </lineage>
</organism>
<proteinExistence type="predicted"/>
<sequence>MLERPRDFLGLVACDAPCLSAVQQADQRPQLNTGRQLPSGPAGTRTTDAWSWHLRATTLAAARRHGERHRNLPATPQSRPSKRKIDDISDSGERGSDRPTRPSPTTPRPPGGPEVGWLVSVSLAAWARDKSGEEGSKSGEGASSSEGAPASPVELPHRPHKRLRHDPVRHRSCMGLSELTGPDAVRYHVLSRHRKPLHCPRCYAVFVKHADRDRHIVHRACGPGREPRADVLAGVSAAQAVELARMRRQPGGSGSGPHGRNADLPLVSNLGRLVPGPAQA</sequence>
<dbReference type="AlphaFoldDB" id="A0A0C4E0L0"/>
<dbReference type="VEuPathDB" id="FungiDB:MAPG_05889"/>
<dbReference type="EMBL" id="ADBL01001405">
    <property type="status" value="NOT_ANNOTATED_CDS"/>
    <property type="molecule type" value="Genomic_DNA"/>
</dbReference>
<dbReference type="eggNOG" id="ENOG502RNG7">
    <property type="taxonomic scope" value="Eukaryota"/>
</dbReference>
<evidence type="ECO:0000256" key="1">
    <source>
        <dbReference type="SAM" id="MobiDB-lite"/>
    </source>
</evidence>
<dbReference type="Proteomes" id="UP000011715">
    <property type="component" value="Unassembled WGS sequence"/>
</dbReference>
<dbReference type="EnsemblFungi" id="MAPG_05889T0">
    <property type="protein sequence ID" value="MAPG_05889T0"/>
    <property type="gene ID" value="MAPG_05889"/>
</dbReference>
<evidence type="ECO:0000313" key="4">
    <source>
        <dbReference type="Proteomes" id="UP000011715"/>
    </source>
</evidence>
<reference evidence="3" key="5">
    <citation type="submission" date="2015-06" db="UniProtKB">
        <authorList>
            <consortium name="EnsemblFungi"/>
        </authorList>
    </citation>
    <scope>IDENTIFICATION</scope>
    <source>
        <strain evidence="3">ATCC 64411</strain>
    </source>
</reference>
<feature type="compositionally biased region" description="Basic and acidic residues" evidence="1">
    <location>
        <begin position="128"/>
        <end position="137"/>
    </location>
</feature>
<feature type="compositionally biased region" description="Pro residues" evidence="1">
    <location>
        <begin position="101"/>
        <end position="112"/>
    </location>
</feature>
<evidence type="ECO:0000313" key="2">
    <source>
        <dbReference type="EMBL" id="KLU86882.1"/>
    </source>
</evidence>
<feature type="region of interest" description="Disordered" evidence="1">
    <location>
        <begin position="26"/>
        <end position="116"/>
    </location>
</feature>
<keyword evidence="4" id="KW-1185">Reference proteome</keyword>
<protein>
    <submittedName>
        <fullName evidence="2 3">Uncharacterized protein</fullName>
    </submittedName>
</protein>
<reference evidence="3" key="4">
    <citation type="journal article" date="2015" name="G3 (Bethesda)">
        <title>Genome sequences of three phytopathogenic species of the Magnaporthaceae family of fungi.</title>
        <authorList>
            <person name="Okagaki L.H."/>
            <person name="Nunes C.C."/>
            <person name="Sailsbery J."/>
            <person name="Clay B."/>
            <person name="Brown D."/>
            <person name="John T."/>
            <person name="Oh Y."/>
            <person name="Young N."/>
            <person name="Fitzgerald M."/>
            <person name="Haas B.J."/>
            <person name="Zeng Q."/>
            <person name="Young S."/>
            <person name="Adiconis X."/>
            <person name="Fan L."/>
            <person name="Levin J.Z."/>
            <person name="Mitchell T.K."/>
            <person name="Okubara P.A."/>
            <person name="Farman M.L."/>
            <person name="Kohn L.M."/>
            <person name="Birren B."/>
            <person name="Ma L.-J."/>
            <person name="Dean R.A."/>
        </authorList>
    </citation>
    <scope>NUCLEOTIDE SEQUENCE</scope>
    <source>
        <strain evidence="3">ATCC 64411 / 73-15</strain>
    </source>
</reference>
<evidence type="ECO:0000313" key="3">
    <source>
        <dbReference type="EnsemblFungi" id="MAPG_05889T0"/>
    </source>
</evidence>
<feature type="compositionally biased region" description="Basic and acidic residues" evidence="1">
    <location>
        <begin position="83"/>
        <end position="100"/>
    </location>
</feature>
<feature type="compositionally biased region" description="Polar residues" evidence="1">
    <location>
        <begin position="26"/>
        <end position="36"/>
    </location>
</feature>
<reference evidence="2" key="2">
    <citation type="submission" date="2010-05" db="EMBL/GenBank/DDBJ databases">
        <title>The Genome Sequence of Magnaporthe poae strain ATCC 64411.</title>
        <authorList>
            <consortium name="The Broad Institute Genome Sequencing Platform"/>
            <consortium name="Broad Institute Genome Sequencing Center for Infectious Disease"/>
            <person name="Ma L.-J."/>
            <person name="Dead R."/>
            <person name="Young S."/>
            <person name="Zeng Q."/>
            <person name="Koehrsen M."/>
            <person name="Alvarado L."/>
            <person name="Berlin A."/>
            <person name="Chapman S.B."/>
            <person name="Chen Z."/>
            <person name="Freedman E."/>
            <person name="Gellesch M."/>
            <person name="Goldberg J."/>
            <person name="Griggs A."/>
            <person name="Gujja S."/>
            <person name="Heilman E.R."/>
            <person name="Heiman D."/>
            <person name="Hepburn T."/>
            <person name="Howarth C."/>
            <person name="Jen D."/>
            <person name="Larson L."/>
            <person name="Mehta T."/>
            <person name="Neiman D."/>
            <person name="Pearson M."/>
            <person name="Roberts A."/>
            <person name="Saif S."/>
            <person name="Shea T."/>
            <person name="Shenoy N."/>
            <person name="Sisk P."/>
            <person name="Stolte C."/>
            <person name="Sykes S."/>
            <person name="Walk T."/>
            <person name="White J."/>
            <person name="Yandava C."/>
            <person name="Haas B."/>
            <person name="Nusbaum C."/>
            <person name="Birren B."/>
        </authorList>
    </citation>
    <scope>NUCLEOTIDE SEQUENCE</scope>
    <source>
        <strain evidence="2">ATCC 64411</strain>
    </source>
</reference>
<accession>A0A0C4E0L0</accession>
<dbReference type="EMBL" id="GL876970">
    <property type="protein sequence ID" value="KLU86882.1"/>
    <property type="molecule type" value="Genomic_DNA"/>
</dbReference>
<reference evidence="2" key="3">
    <citation type="submission" date="2011-03" db="EMBL/GenBank/DDBJ databases">
        <title>Annotation of Magnaporthe poae ATCC 64411.</title>
        <authorList>
            <person name="Ma L.-J."/>
            <person name="Dead R."/>
            <person name="Young S.K."/>
            <person name="Zeng Q."/>
            <person name="Gargeya S."/>
            <person name="Fitzgerald M."/>
            <person name="Haas B."/>
            <person name="Abouelleil A."/>
            <person name="Alvarado L."/>
            <person name="Arachchi H.M."/>
            <person name="Berlin A."/>
            <person name="Brown A."/>
            <person name="Chapman S.B."/>
            <person name="Chen Z."/>
            <person name="Dunbar C."/>
            <person name="Freedman E."/>
            <person name="Gearin G."/>
            <person name="Gellesch M."/>
            <person name="Goldberg J."/>
            <person name="Griggs A."/>
            <person name="Gujja S."/>
            <person name="Heiman D."/>
            <person name="Howarth C."/>
            <person name="Larson L."/>
            <person name="Lui A."/>
            <person name="MacDonald P.J.P."/>
            <person name="Mehta T."/>
            <person name="Montmayeur A."/>
            <person name="Murphy C."/>
            <person name="Neiman D."/>
            <person name="Pearson M."/>
            <person name="Priest M."/>
            <person name="Roberts A."/>
            <person name="Saif S."/>
            <person name="Shea T."/>
            <person name="Shenoy N."/>
            <person name="Sisk P."/>
            <person name="Stolte C."/>
            <person name="Sykes S."/>
            <person name="Yandava C."/>
            <person name="Wortman J."/>
            <person name="Nusbaum C."/>
            <person name="Birren B."/>
        </authorList>
    </citation>
    <scope>NUCLEOTIDE SEQUENCE</scope>
    <source>
        <strain evidence="2">ATCC 64411</strain>
    </source>
</reference>
<dbReference type="EMBL" id="ADBL01001404">
    <property type="status" value="NOT_ANNOTATED_CDS"/>
    <property type="molecule type" value="Genomic_DNA"/>
</dbReference>
<gene>
    <name evidence="2" type="ORF">MAPG_05889</name>
</gene>
<feature type="region of interest" description="Disordered" evidence="1">
    <location>
        <begin position="128"/>
        <end position="164"/>
    </location>
</feature>